<dbReference type="Gene3D" id="3.20.20.370">
    <property type="entry name" value="Glycoside hydrolase/deacetylase"/>
    <property type="match status" value="1"/>
</dbReference>
<reference evidence="4 5" key="1">
    <citation type="submission" date="2019-12" db="EMBL/GenBank/DDBJ databases">
        <title>Paenibacillus sp. nov., an endophytic bacterium isolated from the stem of Dendrobium.</title>
        <authorList>
            <person name="Zhao R."/>
        </authorList>
    </citation>
    <scope>NUCLEOTIDE SEQUENCE [LARGE SCALE GENOMIC DNA]</scope>
    <source>
        <strain evidence="4 5">HJL G12</strain>
    </source>
</reference>
<organism evidence="4 5">
    <name type="scientific">Paenibacillus dendrobii</name>
    <dbReference type="NCBI Taxonomy" id="2691084"/>
    <lineage>
        <taxon>Bacteria</taxon>
        <taxon>Bacillati</taxon>
        <taxon>Bacillota</taxon>
        <taxon>Bacilli</taxon>
        <taxon>Bacillales</taxon>
        <taxon>Paenibacillaceae</taxon>
        <taxon>Paenibacillus</taxon>
    </lineage>
</organism>
<protein>
    <submittedName>
        <fullName evidence="4">Polysaccharide deacetylase family protein</fullName>
    </submittedName>
</protein>
<evidence type="ECO:0000313" key="4">
    <source>
        <dbReference type="EMBL" id="MWV44324.1"/>
    </source>
</evidence>
<evidence type="ECO:0000259" key="3">
    <source>
        <dbReference type="PROSITE" id="PS51677"/>
    </source>
</evidence>
<dbReference type="SUPFAM" id="SSF88713">
    <property type="entry name" value="Glycoside hydrolase/deacetylase"/>
    <property type="match status" value="1"/>
</dbReference>
<gene>
    <name evidence="4" type="ORF">GRF59_11850</name>
</gene>
<dbReference type="RefSeq" id="WP_160497753.1">
    <property type="nucleotide sequence ID" value="NZ_WUBI01000001.1"/>
</dbReference>
<dbReference type="EMBL" id="WUBI01000001">
    <property type="protein sequence ID" value="MWV44324.1"/>
    <property type="molecule type" value="Genomic_DNA"/>
</dbReference>
<dbReference type="InterPro" id="IPR002509">
    <property type="entry name" value="NODB_dom"/>
</dbReference>
<dbReference type="PROSITE" id="PS51677">
    <property type="entry name" value="NODB"/>
    <property type="match status" value="1"/>
</dbReference>
<comment type="caution">
    <text evidence="4">The sequence shown here is derived from an EMBL/GenBank/DDBJ whole genome shotgun (WGS) entry which is preliminary data.</text>
</comment>
<proteinExistence type="predicted"/>
<sequence length="267" mass="30728">MRIRYDRFPGGVHKAITLSFDDGQIYDRRVVEKFNEYGLKGSFHLNSGTLGKEGFLTREEVRPLFTGHEVSAHTVNHPFLEQSPIEQMVQEITEDRKELEALVGYPVRGMSYPFGTYNDQLVSLLPSLGIEYARTTGQEIGFNMTSDFLRWHPTCHYRQMVDYGNQLLDLKQRHTKMALLYVWGHSYEFENDNNWDLLDRFGELVAGNENIWFATNAEIVSYMHALRQLRFSADYRIVHNPSAQSVWVSVEADVVELAPGQLTVLGS</sequence>
<dbReference type="CDD" id="cd10967">
    <property type="entry name" value="CE4_GLA_like_6s"/>
    <property type="match status" value="1"/>
</dbReference>
<dbReference type="GO" id="GO:0005975">
    <property type="term" value="P:carbohydrate metabolic process"/>
    <property type="evidence" value="ECO:0007669"/>
    <property type="project" value="InterPro"/>
</dbReference>
<accession>A0A7X3II15</accession>
<keyword evidence="2" id="KW-0732">Signal</keyword>
<feature type="domain" description="NodB homology" evidence="3">
    <location>
        <begin position="14"/>
        <end position="267"/>
    </location>
</feature>
<dbReference type="AlphaFoldDB" id="A0A7X3II15"/>
<comment type="subcellular location">
    <subcellularLocation>
        <location evidence="1">Secreted</location>
    </subcellularLocation>
</comment>
<dbReference type="Pfam" id="PF01522">
    <property type="entry name" value="Polysacc_deac_1"/>
    <property type="match status" value="1"/>
</dbReference>
<evidence type="ECO:0000256" key="2">
    <source>
        <dbReference type="ARBA" id="ARBA00022729"/>
    </source>
</evidence>
<keyword evidence="5" id="KW-1185">Reference proteome</keyword>
<dbReference type="PANTHER" id="PTHR34216:SF3">
    <property type="entry name" value="POLY-BETA-1,6-N-ACETYL-D-GLUCOSAMINE N-DEACETYLASE"/>
    <property type="match status" value="1"/>
</dbReference>
<dbReference type="GO" id="GO:0005576">
    <property type="term" value="C:extracellular region"/>
    <property type="evidence" value="ECO:0007669"/>
    <property type="project" value="UniProtKB-SubCell"/>
</dbReference>
<evidence type="ECO:0000313" key="5">
    <source>
        <dbReference type="Proteomes" id="UP000460318"/>
    </source>
</evidence>
<dbReference type="Proteomes" id="UP000460318">
    <property type="component" value="Unassembled WGS sequence"/>
</dbReference>
<dbReference type="GO" id="GO:0016810">
    <property type="term" value="F:hydrolase activity, acting on carbon-nitrogen (but not peptide) bonds"/>
    <property type="evidence" value="ECO:0007669"/>
    <property type="project" value="InterPro"/>
</dbReference>
<dbReference type="PANTHER" id="PTHR34216">
    <property type="match status" value="1"/>
</dbReference>
<dbReference type="InterPro" id="IPR011330">
    <property type="entry name" value="Glyco_hydro/deAcase_b/a-brl"/>
</dbReference>
<evidence type="ECO:0000256" key="1">
    <source>
        <dbReference type="ARBA" id="ARBA00004613"/>
    </source>
</evidence>
<name>A0A7X3II15_9BACL</name>
<dbReference type="InterPro" id="IPR051398">
    <property type="entry name" value="Polysacch_Deacetylase"/>
</dbReference>